<sequence>MADSNLHENSSDTDEFTGFGRGSNLRFFAGLVKPWLLHGADKVLMSQNSSRPLFQLDSEPCKVYDKYSSHKNAKKVSLESEKAMLQFSSKQANGIPDCNIDDYVDVSKVVNSPSGGYQEFPLNTLIFLAVIIVRMIGFQINLFLGFFMFPIRLSYLSVMLMMFPFQTVARIRNYAVKMLVGVWVGFYMNLTSFMYKKIKAQKAVVNLAVRFTWAIFWMIYVCFLLVGLLASSFIIGGLTMRRVVEEPIQTTQALNFDYTRASPVAFMPLMSSNGVPQSSGMISKESTAVGKGDKRAIPYNHKLQLTVSLSLPESEYNRKLGIFQVKAEFLSATGKVTASSSYPSMLKFKSQSVRFAETIFKTIPLVAGFQSESQTLEVKFSDFTEGIEPTACLRVILEQRAEQQHGAGIPEIYSASVSLESELPQVKKIIWCWRRTIFVWISIMTFLMELAAILLFCRPLILLHQRKEKSLVIKSHKQNMKPKKISW</sequence>
<dbReference type="PANTHER" id="PTHR21212">
    <property type="entry name" value="BERNARDINELLI-SEIP CONGENITAL LIPODYSTROPHY 2 HOMOLOG BSCL2 PROTEIN"/>
    <property type="match status" value="1"/>
</dbReference>
<evidence type="ECO:0000256" key="5">
    <source>
        <dbReference type="ARBA" id="ARBA00023098"/>
    </source>
</evidence>
<reference evidence="8" key="2">
    <citation type="submission" date="2022-03" db="EMBL/GenBank/DDBJ databases">
        <title>Draft title - Genomic analysis of global carrot germplasm unveils the trajectory of domestication and the origin of high carotenoid orange carrot.</title>
        <authorList>
            <person name="Iorizzo M."/>
            <person name="Ellison S."/>
            <person name="Senalik D."/>
            <person name="Macko-Podgorni A."/>
            <person name="Grzebelus D."/>
            <person name="Bostan H."/>
            <person name="Rolling W."/>
            <person name="Curaba J."/>
            <person name="Simon P."/>
        </authorList>
    </citation>
    <scope>NUCLEOTIDE SEQUENCE</scope>
    <source>
        <tissue evidence="8">Leaf</tissue>
    </source>
</reference>
<evidence type="ECO:0000313" key="8">
    <source>
        <dbReference type="EMBL" id="WOH03038.1"/>
    </source>
</evidence>
<dbReference type="CDD" id="cd23995">
    <property type="entry name" value="Seipin_BSCL2_like"/>
    <property type="match status" value="1"/>
</dbReference>
<evidence type="ECO:0000256" key="3">
    <source>
        <dbReference type="ARBA" id="ARBA00022824"/>
    </source>
</evidence>
<keyword evidence="4 7" id="KW-1133">Transmembrane helix</keyword>
<dbReference type="InterPro" id="IPR009617">
    <property type="entry name" value="Seipin"/>
</dbReference>
<evidence type="ECO:0000256" key="4">
    <source>
        <dbReference type="ARBA" id="ARBA00022989"/>
    </source>
</evidence>
<dbReference type="EMBL" id="CP093347">
    <property type="protein sequence ID" value="WOH03038.1"/>
    <property type="molecule type" value="Genomic_DNA"/>
</dbReference>
<evidence type="ECO:0008006" key="10">
    <source>
        <dbReference type="Google" id="ProtNLM"/>
    </source>
</evidence>
<dbReference type="KEGG" id="dcr:108223250"/>
<keyword evidence="3" id="KW-0256">Endoplasmic reticulum</keyword>
<keyword evidence="2 7" id="KW-0812">Transmembrane</keyword>
<feature type="transmembrane region" description="Helical" evidence="7">
    <location>
        <begin position="437"/>
        <end position="461"/>
    </location>
</feature>
<feature type="transmembrane region" description="Helical" evidence="7">
    <location>
        <begin position="175"/>
        <end position="195"/>
    </location>
</feature>
<gene>
    <name evidence="8" type="ORF">DCAR_0522429</name>
</gene>
<dbReference type="GO" id="GO:0006629">
    <property type="term" value="P:lipid metabolic process"/>
    <property type="evidence" value="ECO:0007669"/>
    <property type="project" value="UniProtKB-KW"/>
</dbReference>
<dbReference type="AlphaFoldDB" id="A0AAF1B395"/>
<comment type="subcellular location">
    <subcellularLocation>
        <location evidence="1">Endoplasmic reticulum membrane</location>
        <topology evidence="1">Multi-pass membrane protein</topology>
    </subcellularLocation>
</comment>
<name>A0AAF1B395_DAUCS</name>
<reference evidence="8" key="1">
    <citation type="journal article" date="2016" name="Nat. Genet.">
        <title>A high-quality carrot genome assembly provides new insights into carotenoid accumulation and asterid genome evolution.</title>
        <authorList>
            <person name="Iorizzo M."/>
            <person name="Ellison S."/>
            <person name="Senalik D."/>
            <person name="Zeng P."/>
            <person name="Satapoomin P."/>
            <person name="Huang J."/>
            <person name="Bowman M."/>
            <person name="Iovene M."/>
            <person name="Sanseverino W."/>
            <person name="Cavagnaro P."/>
            <person name="Yildiz M."/>
            <person name="Macko-Podgorni A."/>
            <person name="Moranska E."/>
            <person name="Grzebelus E."/>
            <person name="Grzebelus D."/>
            <person name="Ashrafi H."/>
            <person name="Zheng Z."/>
            <person name="Cheng S."/>
            <person name="Spooner D."/>
            <person name="Van Deynze A."/>
            <person name="Simon P."/>
        </authorList>
    </citation>
    <scope>NUCLEOTIDE SEQUENCE</scope>
    <source>
        <tissue evidence="8">Leaf</tissue>
    </source>
</reference>
<protein>
    <recommendedName>
        <fullName evidence="10">Seipin</fullName>
    </recommendedName>
</protein>
<evidence type="ECO:0000313" key="9">
    <source>
        <dbReference type="Proteomes" id="UP000077755"/>
    </source>
</evidence>
<dbReference type="Proteomes" id="UP000077755">
    <property type="component" value="Chromosome 5"/>
</dbReference>
<keyword evidence="5" id="KW-0443">Lipid metabolism</keyword>
<dbReference type="GO" id="GO:0140042">
    <property type="term" value="P:lipid droplet formation"/>
    <property type="evidence" value="ECO:0007669"/>
    <property type="project" value="UniProtKB-ARBA"/>
</dbReference>
<evidence type="ECO:0000256" key="6">
    <source>
        <dbReference type="ARBA" id="ARBA00023136"/>
    </source>
</evidence>
<evidence type="ECO:0000256" key="1">
    <source>
        <dbReference type="ARBA" id="ARBA00004477"/>
    </source>
</evidence>
<dbReference type="Pfam" id="PF06775">
    <property type="entry name" value="Seipin"/>
    <property type="match status" value="1"/>
</dbReference>
<evidence type="ECO:0000256" key="2">
    <source>
        <dbReference type="ARBA" id="ARBA00022692"/>
    </source>
</evidence>
<keyword evidence="6 7" id="KW-0472">Membrane</keyword>
<feature type="transmembrane region" description="Helical" evidence="7">
    <location>
        <begin position="215"/>
        <end position="238"/>
    </location>
</feature>
<evidence type="ECO:0000256" key="7">
    <source>
        <dbReference type="SAM" id="Phobius"/>
    </source>
</evidence>
<accession>A0AAF1B395</accession>
<proteinExistence type="predicted"/>
<organism evidence="8 9">
    <name type="scientific">Daucus carota subsp. sativus</name>
    <name type="common">Carrot</name>
    <dbReference type="NCBI Taxonomy" id="79200"/>
    <lineage>
        <taxon>Eukaryota</taxon>
        <taxon>Viridiplantae</taxon>
        <taxon>Streptophyta</taxon>
        <taxon>Embryophyta</taxon>
        <taxon>Tracheophyta</taxon>
        <taxon>Spermatophyta</taxon>
        <taxon>Magnoliopsida</taxon>
        <taxon>eudicotyledons</taxon>
        <taxon>Gunneridae</taxon>
        <taxon>Pentapetalae</taxon>
        <taxon>asterids</taxon>
        <taxon>campanulids</taxon>
        <taxon>Apiales</taxon>
        <taxon>Apiaceae</taxon>
        <taxon>Apioideae</taxon>
        <taxon>Scandiceae</taxon>
        <taxon>Daucinae</taxon>
        <taxon>Daucus</taxon>
        <taxon>Daucus sect. Daucus</taxon>
    </lineage>
</organism>
<keyword evidence="9" id="KW-1185">Reference proteome</keyword>
<dbReference type="PANTHER" id="PTHR21212:SF6">
    <property type="entry name" value="SEIPIN-2-LIKE"/>
    <property type="match status" value="1"/>
</dbReference>
<dbReference type="GO" id="GO:0005789">
    <property type="term" value="C:endoplasmic reticulum membrane"/>
    <property type="evidence" value="ECO:0007669"/>
    <property type="project" value="UniProtKB-SubCell"/>
</dbReference>